<comment type="function">
    <text evidence="5">Activates KDO (a required 8-carbon sugar) for incorporation into bacterial lipopolysaccharide in Gram-negative bacteria.</text>
</comment>
<dbReference type="GO" id="GO:0005829">
    <property type="term" value="C:cytosol"/>
    <property type="evidence" value="ECO:0007669"/>
    <property type="project" value="TreeGrafter"/>
</dbReference>
<dbReference type="AlphaFoldDB" id="A0A4Q9B911"/>
<dbReference type="UniPathway" id="UPA00358">
    <property type="reaction ID" value="UER00476"/>
</dbReference>
<evidence type="ECO:0000313" key="7">
    <source>
        <dbReference type="Proteomes" id="UP000293583"/>
    </source>
</evidence>
<dbReference type="NCBIfam" id="NF009905">
    <property type="entry name" value="PRK13368.1"/>
    <property type="match status" value="1"/>
</dbReference>
<dbReference type="GO" id="GO:0016020">
    <property type="term" value="C:membrane"/>
    <property type="evidence" value="ECO:0007669"/>
    <property type="project" value="UniProtKB-SubCell"/>
</dbReference>
<keyword evidence="2 5" id="KW-0808">Transferase</keyword>
<dbReference type="OrthoDB" id="9815559at2"/>
<dbReference type="FunFam" id="3.90.550.10:FF:000011">
    <property type="entry name" value="3-deoxy-manno-octulosonate cytidylyltransferase"/>
    <property type="match status" value="1"/>
</dbReference>
<name>A0A4Q9B911_9BACT</name>
<evidence type="ECO:0000256" key="3">
    <source>
        <dbReference type="ARBA" id="ARBA00022695"/>
    </source>
</evidence>
<keyword evidence="3 5" id="KW-0548">Nucleotidyltransferase</keyword>
<evidence type="ECO:0000256" key="4">
    <source>
        <dbReference type="ARBA" id="ARBA00022985"/>
    </source>
</evidence>
<protein>
    <recommendedName>
        <fullName evidence="5">3-deoxy-manno-octulosonate cytidylyltransferase</fullName>
        <ecNumber evidence="5">2.7.7.38</ecNumber>
    </recommendedName>
    <alternativeName>
        <fullName evidence="5">CMP-2-keto-3-deoxyoctulosonic acid synthase</fullName>
        <shortName evidence="5">CKS</shortName>
        <shortName evidence="5">CMP-KDO synthase</shortName>
    </alternativeName>
</protein>
<dbReference type="InterPro" id="IPR029044">
    <property type="entry name" value="Nucleotide-diphossugar_trans"/>
</dbReference>
<dbReference type="NCBIfam" id="NF003952">
    <property type="entry name" value="PRK05450.1-5"/>
    <property type="match status" value="1"/>
</dbReference>
<comment type="subcellular location">
    <subcellularLocation>
        <location evidence="5">Cytoplasm</location>
    </subcellularLocation>
    <subcellularLocation>
        <location evidence="1">Membrane</location>
    </subcellularLocation>
</comment>
<sequence>MIHGKKVVAIIPARFASTRFPGKPLVDLGGKPMIQRTYERVKSVKGFDRIVIATDDQRIFEVAVGFGAEVMMTADTHLTGTDRCAEVLSRLGETVDYVVNIQGDEPFIEPEQLREVASGFASGAPVLTLIKKITDNETLFNTNTPKVIRDKEGHALYFSRQTIPFLRGVEPSDWLNKHTFYKHIGLYAYRADILPGLSALKPTSLELAESLEQLRWIQNGIQIKAIETQFETIGIDSPEDLEKIQKMGLI</sequence>
<dbReference type="EC" id="2.7.7.38" evidence="5"/>
<comment type="catalytic activity">
    <reaction evidence="5">
        <text>3-deoxy-alpha-D-manno-oct-2-ulosonate + CTP = CMP-3-deoxy-beta-D-manno-octulosonate + diphosphate</text>
        <dbReference type="Rhea" id="RHEA:23448"/>
        <dbReference type="ChEBI" id="CHEBI:33019"/>
        <dbReference type="ChEBI" id="CHEBI:37563"/>
        <dbReference type="ChEBI" id="CHEBI:85986"/>
        <dbReference type="ChEBI" id="CHEBI:85987"/>
        <dbReference type="EC" id="2.7.7.38"/>
    </reaction>
</comment>
<dbReference type="GO" id="GO:0009103">
    <property type="term" value="P:lipopolysaccharide biosynthetic process"/>
    <property type="evidence" value="ECO:0007669"/>
    <property type="project" value="UniProtKB-UniRule"/>
</dbReference>
<dbReference type="PANTHER" id="PTHR42866">
    <property type="entry name" value="3-DEOXY-MANNO-OCTULOSONATE CYTIDYLYLTRANSFERASE"/>
    <property type="match status" value="1"/>
</dbReference>
<dbReference type="SUPFAM" id="SSF53448">
    <property type="entry name" value="Nucleotide-diphospho-sugar transferases"/>
    <property type="match status" value="1"/>
</dbReference>
<comment type="caution">
    <text evidence="6">The sequence shown here is derived from an EMBL/GenBank/DDBJ whole genome shotgun (WGS) entry which is preliminary data.</text>
</comment>
<keyword evidence="7" id="KW-1185">Reference proteome</keyword>
<organism evidence="6 7">
    <name type="scientific">Aquirufa antheringensis</name>
    <dbReference type="NCBI Taxonomy" id="2516559"/>
    <lineage>
        <taxon>Bacteria</taxon>
        <taxon>Pseudomonadati</taxon>
        <taxon>Bacteroidota</taxon>
        <taxon>Cytophagia</taxon>
        <taxon>Cytophagales</taxon>
        <taxon>Flectobacillaceae</taxon>
        <taxon>Aquirufa</taxon>
    </lineage>
</organism>
<keyword evidence="5" id="KW-0963">Cytoplasm</keyword>
<dbReference type="GO" id="GO:0008690">
    <property type="term" value="F:3-deoxy-manno-octulosonate cytidylyltransferase activity"/>
    <property type="evidence" value="ECO:0007669"/>
    <property type="project" value="UniProtKB-UniRule"/>
</dbReference>
<dbReference type="NCBIfam" id="TIGR00466">
    <property type="entry name" value="kdsB"/>
    <property type="match status" value="1"/>
</dbReference>
<evidence type="ECO:0000256" key="1">
    <source>
        <dbReference type="ARBA" id="ARBA00004370"/>
    </source>
</evidence>
<dbReference type="InterPro" id="IPR004528">
    <property type="entry name" value="KdsB"/>
</dbReference>
<comment type="similarity">
    <text evidence="5">Belongs to the KdsB family.</text>
</comment>
<evidence type="ECO:0000313" key="6">
    <source>
        <dbReference type="EMBL" id="TBH71124.1"/>
    </source>
</evidence>
<dbReference type="Gene3D" id="3.90.550.10">
    <property type="entry name" value="Spore Coat Polysaccharide Biosynthesis Protein SpsA, Chain A"/>
    <property type="match status" value="1"/>
</dbReference>
<accession>A0A4Q9B911</accession>
<evidence type="ECO:0000256" key="5">
    <source>
        <dbReference type="HAMAP-Rule" id="MF_00057"/>
    </source>
</evidence>
<dbReference type="EMBL" id="SEWY01000006">
    <property type="protein sequence ID" value="TBH71124.1"/>
    <property type="molecule type" value="Genomic_DNA"/>
</dbReference>
<reference evidence="6 7" key="1">
    <citation type="submission" date="2019-02" db="EMBL/GenBank/DDBJ databases">
        <title>Genome of a new Bacteroidetes strain.</title>
        <authorList>
            <person name="Pitt A."/>
        </authorList>
    </citation>
    <scope>NUCLEOTIDE SEQUENCE [LARGE SCALE GENOMIC DNA]</scope>
    <source>
        <strain evidence="6 7">103A-SOEBACH</strain>
    </source>
</reference>
<dbReference type="CDD" id="cd02517">
    <property type="entry name" value="CMP-KDO-Synthetase"/>
    <property type="match status" value="1"/>
</dbReference>
<dbReference type="GO" id="GO:0033468">
    <property type="term" value="P:CMP-keto-3-deoxy-D-manno-octulosonic acid biosynthetic process"/>
    <property type="evidence" value="ECO:0007669"/>
    <property type="project" value="UniProtKB-UniRule"/>
</dbReference>
<dbReference type="InterPro" id="IPR003329">
    <property type="entry name" value="Cytidylyl_trans"/>
</dbReference>
<dbReference type="RefSeq" id="WP_130923869.1">
    <property type="nucleotide sequence ID" value="NZ_JAANOL010000001.1"/>
</dbReference>
<proteinExistence type="inferred from homology"/>
<comment type="pathway">
    <text evidence="5">Nucleotide-sugar biosynthesis; CMP-3-deoxy-D-manno-octulosonate biosynthesis; CMP-3-deoxy-D-manno-octulosonate from 3-deoxy-D-manno-octulosonate and CTP: step 1/1.</text>
</comment>
<dbReference type="NCBIfam" id="NF003950">
    <property type="entry name" value="PRK05450.1-3"/>
    <property type="match status" value="1"/>
</dbReference>
<dbReference type="PANTHER" id="PTHR42866:SF2">
    <property type="entry name" value="3-DEOXY-MANNO-OCTULOSONATE CYTIDYLYLTRANSFERASE, MITOCHONDRIAL"/>
    <property type="match status" value="1"/>
</dbReference>
<dbReference type="Proteomes" id="UP000293583">
    <property type="component" value="Unassembled WGS sequence"/>
</dbReference>
<keyword evidence="4 5" id="KW-0448">Lipopolysaccharide biosynthesis</keyword>
<dbReference type="Pfam" id="PF02348">
    <property type="entry name" value="CTP_transf_3"/>
    <property type="match status" value="1"/>
</dbReference>
<evidence type="ECO:0000256" key="2">
    <source>
        <dbReference type="ARBA" id="ARBA00022679"/>
    </source>
</evidence>
<dbReference type="HAMAP" id="MF_00057">
    <property type="entry name" value="KdsB"/>
    <property type="match status" value="1"/>
</dbReference>
<gene>
    <name evidence="5 6" type="primary">kdsB</name>
    <name evidence="6" type="ORF">EWU20_10980</name>
</gene>